<feature type="domain" description="HTH luxR-type" evidence="4">
    <location>
        <begin position="140"/>
        <end position="190"/>
    </location>
</feature>
<dbReference type="PANTHER" id="PTHR43214:SF24">
    <property type="entry name" value="TRANSCRIPTIONAL REGULATORY PROTEIN NARL-RELATED"/>
    <property type="match status" value="1"/>
</dbReference>
<name>A0A4R2IIE6_9PSEU</name>
<accession>A0A4R2IIE6</accession>
<dbReference type="PANTHER" id="PTHR43214">
    <property type="entry name" value="TWO-COMPONENT RESPONSE REGULATOR"/>
    <property type="match status" value="1"/>
</dbReference>
<dbReference type="Proteomes" id="UP000295680">
    <property type="component" value="Unassembled WGS sequence"/>
</dbReference>
<dbReference type="EMBL" id="SLWS01000022">
    <property type="protein sequence ID" value="TCO44791.1"/>
    <property type="molecule type" value="Genomic_DNA"/>
</dbReference>
<organism evidence="5 6">
    <name type="scientific">Actinocrispum wychmicini</name>
    <dbReference type="NCBI Taxonomy" id="1213861"/>
    <lineage>
        <taxon>Bacteria</taxon>
        <taxon>Bacillati</taxon>
        <taxon>Actinomycetota</taxon>
        <taxon>Actinomycetes</taxon>
        <taxon>Pseudonocardiales</taxon>
        <taxon>Pseudonocardiaceae</taxon>
        <taxon>Actinocrispum</taxon>
    </lineage>
</organism>
<dbReference type="GO" id="GO:0003677">
    <property type="term" value="F:DNA binding"/>
    <property type="evidence" value="ECO:0007669"/>
    <property type="project" value="UniProtKB-KW"/>
</dbReference>
<evidence type="ECO:0000313" key="5">
    <source>
        <dbReference type="EMBL" id="TCO44791.1"/>
    </source>
</evidence>
<keyword evidence="6" id="KW-1185">Reference proteome</keyword>
<dbReference type="SMART" id="SM00421">
    <property type="entry name" value="HTH_LUXR"/>
    <property type="match status" value="1"/>
</dbReference>
<reference evidence="5 6" key="1">
    <citation type="submission" date="2019-03" db="EMBL/GenBank/DDBJ databases">
        <title>Genomic Encyclopedia of Type Strains, Phase IV (KMG-IV): sequencing the most valuable type-strain genomes for metagenomic binning, comparative biology and taxonomic classification.</title>
        <authorList>
            <person name="Goeker M."/>
        </authorList>
    </citation>
    <scope>NUCLEOTIDE SEQUENCE [LARGE SCALE GENOMIC DNA]</scope>
    <source>
        <strain evidence="5 6">DSM 45934</strain>
    </source>
</reference>
<dbReference type="Gene3D" id="1.10.10.10">
    <property type="entry name" value="Winged helix-like DNA-binding domain superfamily/Winged helix DNA-binding domain"/>
    <property type="match status" value="1"/>
</dbReference>
<dbReference type="CDD" id="cd06170">
    <property type="entry name" value="LuxR_C_like"/>
    <property type="match status" value="1"/>
</dbReference>
<proteinExistence type="predicted"/>
<dbReference type="InterPro" id="IPR000792">
    <property type="entry name" value="Tscrpt_reg_LuxR_C"/>
</dbReference>
<comment type="caution">
    <text evidence="5">The sequence shown here is derived from an EMBL/GenBank/DDBJ whole genome shotgun (WGS) entry which is preliminary data.</text>
</comment>
<dbReference type="AlphaFoldDB" id="A0A4R2IIE6"/>
<evidence type="ECO:0000256" key="2">
    <source>
        <dbReference type="ARBA" id="ARBA00023125"/>
    </source>
</evidence>
<sequence>MGHSRLLDLIRDARQEVLFAAAGVPRHIGARVVEAVRSGTCLPQVEVRMLWPPCDEDEQCQIREMVRHRAQVRIAKNGGHESLLIDRRVAVVPADRQDSAGVLLAVTTPSLVTALVETFTQRWATAASWATVCGQPDEFEQSVLRHMVAGKTDDAVAGKLGVSARTVRRHVTMLMERVGARSRFELGYRAAEFGWLTSNLVPGMRDPASCEVLERAPAGAGCRASCRGLDH</sequence>
<gene>
    <name evidence="5" type="ORF">EV192_12248</name>
</gene>
<protein>
    <submittedName>
        <fullName evidence="5">DNA-binding NarL/FixJ family response regulator</fullName>
    </submittedName>
</protein>
<dbReference type="InterPro" id="IPR016032">
    <property type="entry name" value="Sig_transdc_resp-reg_C-effctor"/>
</dbReference>
<keyword evidence="3" id="KW-0804">Transcription</keyword>
<evidence type="ECO:0000259" key="4">
    <source>
        <dbReference type="SMART" id="SM00421"/>
    </source>
</evidence>
<evidence type="ECO:0000256" key="1">
    <source>
        <dbReference type="ARBA" id="ARBA00023015"/>
    </source>
</evidence>
<dbReference type="InterPro" id="IPR036388">
    <property type="entry name" value="WH-like_DNA-bd_sf"/>
</dbReference>
<dbReference type="Pfam" id="PF00196">
    <property type="entry name" value="GerE"/>
    <property type="match status" value="1"/>
</dbReference>
<evidence type="ECO:0000256" key="3">
    <source>
        <dbReference type="ARBA" id="ARBA00023163"/>
    </source>
</evidence>
<dbReference type="GO" id="GO:0006355">
    <property type="term" value="P:regulation of DNA-templated transcription"/>
    <property type="evidence" value="ECO:0007669"/>
    <property type="project" value="InterPro"/>
</dbReference>
<keyword evidence="1" id="KW-0805">Transcription regulation</keyword>
<keyword evidence="2 5" id="KW-0238">DNA-binding</keyword>
<dbReference type="InterPro" id="IPR039420">
    <property type="entry name" value="WalR-like"/>
</dbReference>
<evidence type="ECO:0000313" key="6">
    <source>
        <dbReference type="Proteomes" id="UP000295680"/>
    </source>
</evidence>
<dbReference type="SUPFAM" id="SSF46894">
    <property type="entry name" value="C-terminal effector domain of the bipartite response regulators"/>
    <property type="match status" value="1"/>
</dbReference>